<evidence type="ECO:0000256" key="6">
    <source>
        <dbReference type="PIRSR" id="PIRSR000097-3"/>
    </source>
</evidence>
<evidence type="ECO:0000256" key="5">
    <source>
        <dbReference type="PIRSR" id="PIRSR000097-2"/>
    </source>
</evidence>
<evidence type="ECO:0000259" key="7">
    <source>
        <dbReference type="Pfam" id="PF00248"/>
    </source>
</evidence>
<dbReference type="PROSITE" id="PS00798">
    <property type="entry name" value="ALDOKETO_REDUCTASE_1"/>
    <property type="match status" value="1"/>
</dbReference>
<reference evidence="8 9" key="1">
    <citation type="journal article" date="2014" name="Arch. Microbiol.">
        <title>Bacillus mesophilum sp. nov., strain IITR-54T, a novel 4-chlorobiphenyl dechlorinating bacterium.</title>
        <authorList>
            <person name="Manickam N."/>
            <person name="Singh N.K."/>
            <person name="Bajaj A."/>
            <person name="Kumar R.M."/>
            <person name="Kaur G."/>
            <person name="Kaur N."/>
            <person name="Bala M."/>
            <person name="Kumar A."/>
            <person name="Mayilraj S."/>
        </authorList>
    </citation>
    <scope>NUCLEOTIDE SEQUENCE [LARGE SCALE GENOMIC DNA]</scope>
    <source>
        <strain evidence="8 9">IITR-54</strain>
    </source>
</reference>
<accession>A0A7V7UUV6</accession>
<name>A0A7V7UUV6_9BACI</name>
<dbReference type="GO" id="GO:0016616">
    <property type="term" value="F:oxidoreductase activity, acting on the CH-OH group of donors, NAD or NADP as acceptor"/>
    <property type="evidence" value="ECO:0007669"/>
    <property type="project" value="UniProtKB-ARBA"/>
</dbReference>
<comment type="caution">
    <text evidence="8">The sequence shown here is derived from an EMBL/GenBank/DDBJ whole genome shotgun (WGS) entry which is preliminary data.</text>
</comment>
<feature type="binding site" evidence="5">
    <location>
        <position position="107"/>
    </location>
    <ligand>
        <name>substrate</name>
    </ligand>
</feature>
<dbReference type="PRINTS" id="PR00069">
    <property type="entry name" value="ALDKETRDTASE"/>
</dbReference>
<dbReference type="CDD" id="cd19133">
    <property type="entry name" value="AKR_AKR5F1"/>
    <property type="match status" value="1"/>
</dbReference>
<gene>
    <name evidence="8" type="ORF">F7732_13705</name>
</gene>
<keyword evidence="9" id="KW-1185">Reference proteome</keyword>
<keyword evidence="3" id="KW-0560">Oxidoreductase</keyword>
<dbReference type="OrthoDB" id="9804790at2"/>
<sequence length="283" mass="31773">MEYVTLNNGVKMPIIGFGVYQITDMAECERIVGEAINAGYRSFDTSSAYFNEEAVGRAIAKSGVPREEFFITTKLWVQDASYQAAKGAYQASLDRLGLDYLDLYLIHQPFGDYYGAWHAMEELYEDGNVRAIGVSNFDDARLADLIINNKVVPVLNQVETHPFFQQKIAIETMKKYGVQIESWGPFAQGGKNIFVNPTLVEIAEAHGKSVGQVVLRWHIQRGVVVIPKSTNPNRMKQNLDVFDFELTNEDIEKISALDLGHSELIDYLQASPAEMLNSLKVHD</sequence>
<dbReference type="InterPro" id="IPR023210">
    <property type="entry name" value="NADP_OxRdtase_dom"/>
</dbReference>
<dbReference type="Proteomes" id="UP000441354">
    <property type="component" value="Unassembled WGS sequence"/>
</dbReference>
<evidence type="ECO:0000256" key="3">
    <source>
        <dbReference type="ARBA" id="ARBA00023002"/>
    </source>
</evidence>
<comment type="similarity">
    <text evidence="1">Belongs to the aldo/keto reductase family.</text>
</comment>
<feature type="site" description="Lowers pKa of active site Tyr" evidence="6">
    <location>
        <position position="74"/>
    </location>
</feature>
<evidence type="ECO:0000256" key="2">
    <source>
        <dbReference type="ARBA" id="ARBA00022857"/>
    </source>
</evidence>
<keyword evidence="2" id="KW-0521">NADP</keyword>
<dbReference type="RefSeq" id="WP_151574604.1">
    <property type="nucleotide sequence ID" value="NZ_WBOT01000004.1"/>
</dbReference>
<dbReference type="PROSITE" id="PS00062">
    <property type="entry name" value="ALDOKETO_REDUCTASE_2"/>
    <property type="match status" value="1"/>
</dbReference>
<feature type="active site" description="Proton donor" evidence="4">
    <location>
        <position position="49"/>
    </location>
</feature>
<dbReference type="InterPro" id="IPR018170">
    <property type="entry name" value="Aldo/ket_reductase_CS"/>
</dbReference>
<dbReference type="PANTHER" id="PTHR43827:SF3">
    <property type="entry name" value="NADP-DEPENDENT OXIDOREDUCTASE DOMAIN-CONTAINING PROTEIN"/>
    <property type="match status" value="1"/>
</dbReference>
<dbReference type="PANTHER" id="PTHR43827">
    <property type="entry name" value="2,5-DIKETO-D-GLUCONIC ACID REDUCTASE"/>
    <property type="match status" value="1"/>
</dbReference>
<feature type="domain" description="NADP-dependent oxidoreductase" evidence="7">
    <location>
        <begin position="15"/>
        <end position="257"/>
    </location>
</feature>
<dbReference type="EMBL" id="WBOT01000004">
    <property type="protein sequence ID" value="KAB2331723.1"/>
    <property type="molecule type" value="Genomic_DNA"/>
</dbReference>
<dbReference type="InterPro" id="IPR036812">
    <property type="entry name" value="NAD(P)_OxRdtase_dom_sf"/>
</dbReference>
<dbReference type="FunFam" id="3.20.20.100:FF:000015">
    <property type="entry name" value="Oxidoreductase, aldo/keto reductase family"/>
    <property type="match status" value="1"/>
</dbReference>
<dbReference type="PIRSF" id="PIRSF000097">
    <property type="entry name" value="AKR"/>
    <property type="match status" value="1"/>
</dbReference>
<dbReference type="SUPFAM" id="SSF51430">
    <property type="entry name" value="NAD(P)-linked oxidoreductase"/>
    <property type="match status" value="1"/>
</dbReference>
<dbReference type="InterPro" id="IPR020471">
    <property type="entry name" value="AKR"/>
</dbReference>
<evidence type="ECO:0000313" key="9">
    <source>
        <dbReference type="Proteomes" id="UP000441354"/>
    </source>
</evidence>
<protein>
    <submittedName>
        <fullName evidence="8">Aldo/keto reductase</fullName>
    </submittedName>
</protein>
<evidence type="ECO:0000256" key="1">
    <source>
        <dbReference type="ARBA" id="ARBA00007905"/>
    </source>
</evidence>
<organism evidence="8 9">
    <name type="scientific">Bacillus mesophilum</name>
    <dbReference type="NCBI Taxonomy" id="1071718"/>
    <lineage>
        <taxon>Bacteria</taxon>
        <taxon>Bacillati</taxon>
        <taxon>Bacillota</taxon>
        <taxon>Bacilli</taxon>
        <taxon>Bacillales</taxon>
        <taxon>Bacillaceae</taxon>
        <taxon>Bacillus</taxon>
    </lineage>
</organism>
<dbReference type="Gene3D" id="3.20.20.100">
    <property type="entry name" value="NADP-dependent oxidoreductase domain"/>
    <property type="match status" value="1"/>
</dbReference>
<dbReference type="AlphaFoldDB" id="A0A7V7UUV6"/>
<dbReference type="Pfam" id="PF00248">
    <property type="entry name" value="Aldo_ket_red"/>
    <property type="match status" value="1"/>
</dbReference>
<evidence type="ECO:0000256" key="4">
    <source>
        <dbReference type="PIRSR" id="PIRSR000097-1"/>
    </source>
</evidence>
<evidence type="ECO:0000313" key="8">
    <source>
        <dbReference type="EMBL" id="KAB2331723.1"/>
    </source>
</evidence>
<proteinExistence type="inferred from homology"/>
<dbReference type="PROSITE" id="PS00063">
    <property type="entry name" value="ALDOKETO_REDUCTASE_3"/>
    <property type="match status" value="1"/>
</dbReference>